<accession>A0A8H7PWU0</accession>
<evidence type="ECO:0000256" key="1">
    <source>
        <dbReference type="SAM" id="MobiDB-lite"/>
    </source>
</evidence>
<proteinExistence type="predicted"/>
<dbReference type="EMBL" id="JAEPQZ010000005">
    <property type="protein sequence ID" value="KAG2181345.1"/>
    <property type="molecule type" value="Genomic_DNA"/>
</dbReference>
<dbReference type="PANTHER" id="PTHR38116">
    <property type="entry name" value="CHROMOSOME 7, WHOLE GENOME SHOTGUN SEQUENCE"/>
    <property type="match status" value="1"/>
</dbReference>
<gene>
    <name evidence="3" type="ORF">INT43_008928</name>
</gene>
<evidence type="ECO:0000313" key="4">
    <source>
        <dbReference type="Proteomes" id="UP000654370"/>
    </source>
</evidence>
<feature type="domain" description="BZIP" evidence="2">
    <location>
        <begin position="44"/>
        <end position="58"/>
    </location>
</feature>
<dbReference type="InterPro" id="IPR004827">
    <property type="entry name" value="bZIP"/>
</dbReference>
<dbReference type="Gene3D" id="1.20.5.170">
    <property type="match status" value="1"/>
</dbReference>
<organism evidence="3 4">
    <name type="scientific">Mortierella isabellina</name>
    <name type="common">Filamentous fungus</name>
    <name type="synonym">Umbelopsis isabellina</name>
    <dbReference type="NCBI Taxonomy" id="91625"/>
    <lineage>
        <taxon>Eukaryota</taxon>
        <taxon>Fungi</taxon>
        <taxon>Fungi incertae sedis</taxon>
        <taxon>Mucoromycota</taxon>
        <taxon>Mucoromycotina</taxon>
        <taxon>Umbelopsidomycetes</taxon>
        <taxon>Umbelopsidales</taxon>
        <taxon>Umbelopsidaceae</taxon>
        <taxon>Umbelopsis</taxon>
    </lineage>
</organism>
<keyword evidence="4" id="KW-1185">Reference proteome</keyword>
<feature type="region of interest" description="Disordered" evidence="1">
    <location>
        <begin position="1"/>
        <end position="67"/>
    </location>
</feature>
<dbReference type="GO" id="GO:0003700">
    <property type="term" value="F:DNA-binding transcription factor activity"/>
    <property type="evidence" value="ECO:0007669"/>
    <property type="project" value="InterPro"/>
</dbReference>
<name>A0A8H7PWU0_MORIS</name>
<dbReference type="InterPro" id="IPR046347">
    <property type="entry name" value="bZIP_sf"/>
</dbReference>
<evidence type="ECO:0000259" key="2">
    <source>
        <dbReference type="PROSITE" id="PS00036"/>
    </source>
</evidence>
<reference evidence="3" key="1">
    <citation type="submission" date="2020-12" db="EMBL/GenBank/DDBJ databases">
        <title>Metabolic potential, ecology and presence of endohyphal bacteria is reflected in genomic diversity of Mucoromycotina.</title>
        <authorList>
            <person name="Muszewska A."/>
            <person name="Okrasinska A."/>
            <person name="Steczkiewicz K."/>
            <person name="Drgas O."/>
            <person name="Orlowska M."/>
            <person name="Perlinska-Lenart U."/>
            <person name="Aleksandrzak-Piekarczyk T."/>
            <person name="Szatraj K."/>
            <person name="Zielenkiewicz U."/>
            <person name="Pilsyk S."/>
            <person name="Malc E."/>
            <person name="Mieczkowski P."/>
            <person name="Kruszewska J.S."/>
            <person name="Biernat P."/>
            <person name="Pawlowska J."/>
        </authorList>
    </citation>
    <scope>NUCLEOTIDE SEQUENCE</scope>
    <source>
        <strain evidence="3">WA0000067209</strain>
    </source>
</reference>
<dbReference type="InterPro" id="IPR021833">
    <property type="entry name" value="DUF3425"/>
</dbReference>
<protein>
    <recommendedName>
        <fullName evidence="2">BZIP domain-containing protein</fullName>
    </recommendedName>
</protein>
<dbReference type="PROSITE" id="PS00036">
    <property type="entry name" value="BZIP_BASIC"/>
    <property type="match status" value="1"/>
</dbReference>
<comment type="caution">
    <text evidence="3">The sequence shown here is derived from an EMBL/GenBank/DDBJ whole genome shotgun (WGS) entry which is preliminary data.</text>
</comment>
<feature type="compositionally biased region" description="Low complexity" evidence="1">
    <location>
        <begin position="42"/>
        <end position="53"/>
    </location>
</feature>
<dbReference type="SMART" id="SM00338">
    <property type="entry name" value="BRLZ"/>
    <property type="match status" value="1"/>
</dbReference>
<dbReference type="Proteomes" id="UP000654370">
    <property type="component" value="Unassembled WGS sequence"/>
</dbReference>
<feature type="compositionally biased region" description="Basic and acidic residues" evidence="1">
    <location>
        <begin position="54"/>
        <end position="67"/>
    </location>
</feature>
<dbReference type="Pfam" id="PF11905">
    <property type="entry name" value="DUF3425"/>
    <property type="match status" value="1"/>
</dbReference>
<dbReference type="SUPFAM" id="SSF57959">
    <property type="entry name" value="Leucine zipper domain"/>
    <property type="match status" value="1"/>
</dbReference>
<dbReference type="CDD" id="cd14688">
    <property type="entry name" value="bZIP_YAP"/>
    <property type="match status" value="1"/>
</dbReference>
<feature type="compositionally biased region" description="Basic and acidic residues" evidence="1">
    <location>
        <begin position="451"/>
        <end position="462"/>
    </location>
</feature>
<dbReference type="PANTHER" id="PTHR38116:SF9">
    <property type="entry name" value="BZIP DOMAIN-CONTAINING PROTEIN"/>
    <property type="match status" value="1"/>
</dbReference>
<dbReference type="OrthoDB" id="125347at2759"/>
<sequence>MPTEINFEHFDPTLELGTLDENGKPIRPKKKPGRKPNPPSPAQRKAQNRAAQRAFRERKQREMKEAEHTIRRTVHAREKAIKELAEAQKRIQQLEYETQHLKGLLLTYKVACFSHGVDVPKLWAEPGGATDAYGAEVLSYSKCKSTPHALELYLDKNNQIISDTSQEEQSQVYKPIPGAFPIPDVDPENMQLTLSQNYPIPLPLTANHLEALLSCNFFPNIVHQLNAGDLKFFTNPSINVTSPTGAAREASVAKEEPVDDEAEMWRLKVESDEGYKVLPPMTPVDALAIMRQETTSDKFTCLFEPTELQMSIPHDQRIDIVPGAAMRDRMILFRDYYDANELFTCLLESSFFLGGQIADPDCWYVPPTFLKKFWFLCPNHLPMRRADNSMEIMINLGTRMTDKLWERKGMHLERTKYKDQFPEITKGFKGLAIAAPSSSSETTTAGTESDSFIKESSEDISM</sequence>
<feature type="compositionally biased region" description="Low complexity" evidence="1">
    <location>
        <begin position="435"/>
        <end position="450"/>
    </location>
</feature>
<feature type="compositionally biased region" description="Basic and acidic residues" evidence="1">
    <location>
        <begin position="1"/>
        <end position="12"/>
    </location>
</feature>
<dbReference type="AlphaFoldDB" id="A0A8H7PWU0"/>
<feature type="region of interest" description="Disordered" evidence="1">
    <location>
        <begin position="435"/>
        <end position="462"/>
    </location>
</feature>
<feature type="non-terminal residue" evidence="3">
    <location>
        <position position="1"/>
    </location>
</feature>
<evidence type="ECO:0000313" key="3">
    <source>
        <dbReference type="EMBL" id="KAG2181345.1"/>
    </source>
</evidence>